<feature type="compositionally biased region" description="Low complexity" evidence="1">
    <location>
        <begin position="89"/>
        <end position="102"/>
    </location>
</feature>
<evidence type="ECO:0000256" key="1">
    <source>
        <dbReference type="SAM" id="MobiDB-lite"/>
    </source>
</evidence>
<dbReference type="EMBL" id="JBBNAF010000006">
    <property type="protein sequence ID" value="KAK9135501.1"/>
    <property type="molecule type" value="Genomic_DNA"/>
</dbReference>
<reference evidence="2 3" key="1">
    <citation type="submission" date="2024-01" db="EMBL/GenBank/DDBJ databases">
        <title>Genome assemblies of Stephania.</title>
        <authorList>
            <person name="Yang L."/>
        </authorList>
    </citation>
    <scope>NUCLEOTIDE SEQUENCE [LARGE SCALE GENOMIC DNA]</scope>
    <source>
        <strain evidence="2">YNDBR</strain>
        <tissue evidence="2">Leaf</tissue>
    </source>
</reference>
<feature type="compositionally biased region" description="Polar residues" evidence="1">
    <location>
        <begin position="24"/>
        <end position="38"/>
    </location>
</feature>
<feature type="region of interest" description="Disordered" evidence="1">
    <location>
        <begin position="1"/>
        <end position="128"/>
    </location>
</feature>
<dbReference type="Proteomes" id="UP001420932">
    <property type="component" value="Unassembled WGS sequence"/>
</dbReference>
<proteinExistence type="predicted"/>
<name>A0AAP0JK20_9MAGN</name>
<feature type="compositionally biased region" description="Basic and acidic residues" evidence="1">
    <location>
        <begin position="39"/>
        <end position="51"/>
    </location>
</feature>
<accession>A0AAP0JK20</accession>
<comment type="caution">
    <text evidence="2">The sequence shown here is derived from an EMBL/GenBank/DDBJ whole genome shotgun (WGS) entry which is preliminary data.</text>
</comment>
<evidence type="ECO:0000313" key="2">
    <source>
        <dbReference type="EMBL" id="KAK9135501.1"/>
    </source>
</evidence>
<dbReference type="AlphaFoldDB" id="A0AAP0JK20"/>
<keyword evidence="3" id="KW-1185">Reference proteome</keyword>
<organism evidence="2 3">
    <name type="scientific">Stephania yunnanensis</name>
    <dbReference type="NCBI Taxonomy" id="152371"/>
    <lineage>
        <taxon>Eukaryota</taxon>
        <taxon>Viridiplantae</taxon>
        <taxon>Streptophyta</taxon>
        <taxon>Embryophyta</taxon>
        <taxon>Tracheophyta</taxon>
        <taxon>Spermatophyta</taxon>
        <taxon>Magnoliopsida</taxon>
        <taxon>Ranunculales</taxon>
        <taxon>Menispermaceae</taxon>
        <taxon>Menispermoideae</taxon>
        <taxon>Cissampelideae</taxon>
        <taxon>Stephania</taxon>
    </lineage>
</organism>
<sequence>MAPGVTASSRGGDDDAGCGRSWGQDRTCSAATPTTVRFQHQEVARRGERTTAADARNCSGSDSGTGRSGKRHCSGANLKWRGRRRRWLGSGAATGSVAAADSGAERQGGGGSSGVRQPRSGAAASSGVRQWVGAAAASVAAVASARRLRDSGIDGDASSTAAQSNCAVARCRTDRSLTRGAIR</sequence>
<gene>
    <name evidence="2" type="ORF">Syun_014831</name>
</gene>
<evidence type="ECO:0000313" key="3">
    <source>
        <dbReference type="Proteomes" id="UP001420932"/>
    </source>
</evidence>
<protein>
    <submittedName>
        <fullName evidence="2">Uncharacterized protein</fullName>
    </submittedName>
</protein>